<feature type="compositionally biased region" description="Low complexity" evidence="1">
    <location>
        <begin position="10"/>
        <end position="32"/>
    </location>
</feature>
<evidence type="ECO:0000256" key="1">
    <source>
        <dbReference type="SAM" id="MobiDB-lite"/>
    </source>
</evidence>
<organism evidence="2">
    <name type="scientific">Arundo donax</name>
    <name type="common">Giant reed</name>
    <name type="synonym">Donax arundinaceus</name>
    <dbReference type="NCBI Taxonomy" id="35708"/>
    <lineage>
        <taxon>Eukaryota</taxon>
        <taxon>Viridiplantae</taxon>
        <taxon>Streptophyta</taxon>
        <taxon>Embryophyta</taxon>
        <taxon>Tracheophyta</taxon>
        <taxon>Spermatophyta</taxon>
        <taxon>Magnoliopsida</taxon>
        <taxon>Liliopsida</taxon>
        <taxon>Poales</taxon>
        <taxon>Poaceae</taxon>
        <taxon>PACMAD clade</taxon>
        <taxon>Arundinoideae</taxon>
        <taxon>Arundineae</taxon>
        <taxon>Arundo</taxon>
    </lineage>
</organism>
<sequence length="72" mass="7731">MHSSTMKPRLLPSSRCACSPPRSSASRLLSSSSHRAYSMSNMAAPELMSSAALQPPTNRPCDRALWSSCSTC</sequence>
<accession>A0A0A9F081</accession>
<dbReference type="EMBL" id="GBRH01196208">
    <property type="protein sequence ID" value="JAE01688.1"/>
    <property type="molecule type" value="Transcribed_RNA"/>
</dbReference>
<feature type="region of interest" description="Disordered" evidence="1">
    <location>
        <begin position="1"/>
        <end position="32"/>
    </location>
</feature>
<proteinExistence type="predicted"/>
<name>A0A0A9F081_ARUDO</name>
<reference evidence="2" key="2">
    <citation type="journal article" date="2015" name="Data Brief">
        <title>Shoot transcriptome of the giant reed, Arundo donax.</title>
        <authorList>
            <person name="Barrero R.A."/>
            <person name="Guerrero F.D."/>
            <person name="Moolhuijzen P."/>
            <person name="Goolsby J.A."/>
            <person name="Tidwell J."/>
            <person name="Bellgard S.E."/>
            <person name="Bellgard M.I."/>
        </authorList>
    </citation>
    <scope>NUCLEOTIDE SEQUENCE</scope>
    <source>
        <tissue evidence="2">Shoot tissue taken approximately 20 cm above the soil surface</tissue>
    </source>
</reference>
<protein>
    <submittedName>
        <fullName evidence="2">Lg2</fullName>
    </submittedName>
</protein>
<evidence type="ECO:0000313" key="2">
    <source>
        <dbReference type="EMBL" id="JAE01688.1"/>
    </source>
</evidence>
<reference evidence="2" key="1">
    <citation type="submission" date="2014-09" db="EMBL/GenBank/DDBJ databases">
        <authorList>
            <person name="Magalhaes I.L.F."/>
            <person name="Oliveira U."/>
            <person name="Santos F.R."/>
            <person name="Vidigal T.H.D.A."/>
            <person name="Brescovit A.D."/>
            <person name="Santos A.J."/>
        </authorList>
    </citation>
    <scope>NUCLEOTIDE SEQUENCE</scope>
    <source>
        <tissue evidence="2">Shoot tissue taken approximately 20 cm above the soil surface</tissue>
    </source>
</reference>
<dbReference type="AlphaFoldDB" id="A0A0A9F081"/>